<accession>A0ABR1US31</accession>
<sequence length="106" mass="11499">MCSLVSLPRLMSIEVISRGSRELMDWARGEKRRFSHSGQGQALAPVSSSITRISFHCFLMPASVALVIWSNTQHKGDSSFPEGTKAWHAPHRASAPASMSALAMCG</sequence>
<evidence type="ECO:0000313" key="1">
    <source>
        <dbReference type="EMBL" id="KAK8060649.1"/>
    </source>
</evidence>
<gene>
    <name evidence="1" type="ORF">PG996_010579</name>
</gene>
<protein>
    <submittedName>
        <fullName evidence="1">Uncharacterized protein</fullName>
    </submittedName>
</protein>
<reference evidence="1 2" key="1">
    <citation type="submission" date="2023-01" db="EMBL/GenBank/DDBJ databases">
        <title>Analysis of 21 Apiospora genomes using comparative genomics revels a genus with tremendous synthesis potential of carbohydrate active enzymes and secondary metabolites.</title>
        <authorList>
            <person name="Sorensen T."/>
        </authorList>
    </citation>
    <scope>NUCLEOTIDE SEQUENCE [LARGE SCALE GENOMIC DNA]</scope>
    <source>
        <strain evidence="1 2">CBS 83171</strain>
    </source>
</reference>
<name>A0ABR1US31_9PEZI</name>
<keyword evidence="2" id="KW-1185">Reference proteome</keyword>
<dbReference type="Proteomes" id="UP001446871">
    <property type="component" value="Unassembled WGS sequence"/>
</dbReference>
<comment type="caution">
    <text evidence="1">The sequence shown here is derived from an EMBL/GenBank/DDBJ whole genome shotgun (WGS) entry which is preliminary data.</text>
</comment>
<evidence type="ECO:0000313" key="2">
    <source>
        <dbReference type="Proteomes" id="UP001446871"/>
    </source>
</evidence>
<proteinExistence type="predicted"/>
<dbReference type="EMBL" id="JAQQWM010000006">
    <property type="protein sequence ID" value="KAK8060649.1"/>
    <property type="molecule type" value="Genomic_DNA"/>
</dbReference>
<organism evidence="1 2">
    <name type="scientific">Apiospora saccharicola</name>
    <dbReference type="NCBI Taxonomy" id="335842"/>
    <lineage>
        <taxon>Eukaryota</taxon>
        <taxon>Fungi</taxon>
        <taxon>Dikarya</taxon>
        <taxon>Ascomycota</taxon>
        <taxon>Pezizomycotina</taxon>
        <taxon>Sordariomycetes</taxon>
        <taxon>Xylariomycetidae</taxon>
        <taxon>Amphisphaeriales</taxon>
        <taxon>Apiosporaceae</taxon>
        <taxon>Apiospora</taxon>
    </lineage>
</organism>